<dbReference type="InterPro" id="IPR051865">
    <property type="entry name" value="WD-repeat_CDT2_adapter"/>
</dbReference>
<dbReference type="PROSITE" id="PS50082">
    <property type="entry name" value="WD_REPEATS_2"/>
    <property type="match status" value="5"/>
</dbReference>
<evidence type="ECO:0000256" key="5">
    <source>
        <dbReference type="ARBA" id="ARBA00038344"/>
    </source>
</evidence>
<dbReference type="Proteomes" id="UP000603453">
    <property type="component" value="Unassembled WGS sequence"/>
</dbReference>
<dbReference type="PANTHER" id="PTHR22852">
    <property type="entry name" value="LETHAL 2 DENTICLELESS PROTEIN RETINOIC ACID-REGULATED NUCLEAR MATRIX-ASSOCIATED PROTEIN"/>
    <property type="match status" value="1"/>
</dbReference>
<evidence type="ECO:0000256" key="1">
    <source>
        <dbReference type="ARBA" id="ARBA00004906"/>
    </source>
</evidence>
<keyword evidence="8" id="KW-1185">Reference proteome</keyword>
<feature type="repeat" description="WD" evidence="6">
    <location>
        <begin position="351"/>
        <end position="375"/>
    </location>
</feature>
<dbReference type="GO" id="GO:0043161">
    <property type="term" value="P:proteasome-mediated ubiquitin-dependent protein catabolic process"/>
    <property type="evidence" value="ECO:0007669"/>
    <property type="project" value="TreeGrafter"/>
</dbReference>
<dbReference type="InterPro" id="IPR036322">
    <property type="entry name" value="WD40_repeat_dom_sf"/>
</dbReference>
<dbReference type="PROSITE" id="PS00678">
    <property type="entry name" value="WD_REPEATS_1"/>
    <property type="match status" value="2"/>
</dbReference>
<dbReference type="InterPro" id="IPR001680">
    <property type="entry name" value="WD40_rpt"/>
</dbReference>
<comment type="pathway">
    <text evidence="1">Protein modification; protein ubiquitination.</text>
</comment>
<protein>
    <submittedName>
        <fullName evidence="7">Uncharacterized protein</fullName>
    </submittedName>
</protein>
<proteinExistence type="inferred from homology"/>
<keyword evidence="3" id="KW-0677">Repeat</keyword>
<feature type="repeat" description="WD" evidence="6">
    <location>
        <begin position="257"/>
        <end position="285"/>
    </location>
</feature>
<dbReference type="GO" id="GO:0030674">
    <property type="term" value="F:protein-macromolecule adaptor activity"/>
    <property type="evidence" value="ECO:0007669"/>
    <property type="project" value="TreeGrafter"/>
</dbReference>
<accession>A0A8H7RLG5</accession>
<name>A0A8H7RLG5_9FUNG</name>
<dbReference type="CDD" id="cd00200">
    <property type="entry name" value="WD40"/>
    <property type="match status" value="1"/>
</dbReference>
<feature type="repeat" description="WD" evidence="6">
    <location>
        <begin position="163"/>
        <end position="205"/>
    </location>
</feature>
<dbReference type="EMBL" id="JAEPRD010000007">
    <property type="protein sequence ID" value="KAG2211816.1"/>
    <property type="molecule type" value="Genomic_DNA"/>
</dbReference>
<evidence type="ECO:0000313" key="8">
    <source>
        <dbReference type="Proteomes" id="UP000603453"/>
    </source>
</evidence>
<evidence type="ECO:0000256" key="3">
    <source>
        <dbReference type="ARBA" id="ARBA00022737"/>
    </source>
</evidence>
<organism evidence="7 8">
    <name type="scientific">Mucor saturninus</name>
    <dbReference type="NCBI Taxonomy" id="64648"/>
    <lineage>
        <taxon>Eukaryota</taxon>
        <taxon>Fungi</taxon>
        <taxon>Fungi incertae sedis</taxon>
        <taxon>Mucoromycota</taxon>
        <taxon>Mucoromycotina</taxon>
        <taxon>Mucoromycetes</taxon>
        <taxon>Mucorales</taxon>
        <taxon>Mucorineae</taxon>
        <taxon>Mucoraceae</taxon>
        <taxon>Mucor</taxon>
    </lineage>
</organism>
<comment type="caution">
    <text evidence="7">The sequence shown here is derived from an EMBL/GenBank/DDBJ whole genome shotgun (WGS) entry which is preliminary data.</text>
</comment>
<keyword evidence="2 6" id="KW-0853">WD repeat</keyword>
<reference evidence="7" key="1">
    <citation type="submission" date="2020-12" db="EMBL/GenBank/DDBJ databases">
        <title>Metabolic potential, ecology and presence of endohyphal bacteria is reflected in genomic diversity of Mucoromycotina.</title>
        <authorList>
            <person name="Muszewska A."/>
            <person name="Okrasinska A."/>
            <person name="Steczkiewicz K."/>
            <person name="Drgas O."/>
            <person name="Orlowska M."/>
            <person name="Perlinska-Lenart U."/>
            <person name="Aleksandrzak-Piekarczyk T."/>
            <person name="Szatraj K."/>
            <person name="Zielenkiewicz U."/>
            <person name="Pilsyk S."/>
            <person name="Malc E."/>
            <person name="Mieczkowski P."/>
            <person name="Kruszewska J.S."/>
            <person name="Biernat P."/>
            <person name="Pawlowska J."/>
        </authorList>
    </citation>
    <scope>NUCLEOTIDE SEQUENCE</scope>
    <source>
        <strain evidence="7">WA0000017839</strain>
    </source>
</reference>
<evidence type="ECO:0000256" key="4">
    <source>
        <dbReference type="ARBA" id="ARBA00022786"/>
    </source>
</evidence>
<feature type="repeat" description="WD" evidence="6">
    <location>
        <begin position="384"/>
        <end position="420"/>
    </location>
</feature>
<dbReference type="SUPFAM" id="SSF50978">
    <property type="entry name" value="WD40 repeat-like"/>
    <property type="match status" value="1"/>
</dbReference>
<dbReference type="InterPro" id="IPR019775">
    <property type="entry name" value="WD40_repeat_CS"/>
</dbReference>
<evidence type="ECO:0000256" key="6">
    <source>
        <dbReference type="PROSITE-ProRule" id="PRU00221"/>
    </source>
</evidence>
<dbReference type="InterPro" id="IPR020472">
    <property type="entry name" value="WD40_PAC1"/>
</dbReference>
<gene>
    <name evidence="7" type="ORF">INT47_004502</name>
</gene>
<dbReference type="PANTHER" id="PTHR22852:SF0">
    <property type="entry name" value="DENTICLELESS PROTEIN HOMOLOG"/>
    <property type="match status" value="1"/>
</dbReference>
<sequence>MLSSGKRKIHSLDEKPCKIQQKNGNNMNRALKMRHIRNQRSFGRSLKVSGKLILPLFKSPNNMIYQFIFPDREFCTPFQCDFSHRAYDGHLLAIGDEEGRLSLLRTDMDNDVRNQEHHVSFYCHKQTISDVKWSADDSMLLTSSHDRVIRLWDSETRTSLAEFSGHTDVVKSVNWHPTNEHLIITGSKDGSFSIWDTRYQQKKTENMDDALNIPVYSPICNVAAAHNDVKTVTKTVSRSGVRPLFIRSVTCAVFSGNDENRVVTSGSVDGSIKLWDVRAGRTAKAIESTIFENESGKRHGITDMKIDRSGTRLFSSCMDNSVYMHYLSDLTKPARKFVDKDYKVGSFDIRIALSPNDEFLLSGSHDQDLFVWDVEGTSNKAYQYQGHSKKVTGVTWSKRHLNQFASCSEDFTARIWNLER</sequence>
<feature type="repeat" description="WD" evidence="6">
    <location>
        <begin position="121"/>
        <end position="162"/>
    </location>
</feature>
<dbReference type="PRINTS" id="PR00320">
    <property type="entry name" value="GPROTEINBRPT"/>
</dbReference>
<comment type="similarity">
    <text evidence="5">Belongs to the WD repeat cdt2 family.</text>
</comment>
<dbReference type="GO" id="GO:0005634">
    <property type="term" value="C:nucleus"/>
    <property type="evidence" value="ECO:0007669"/>
    <property type="project" value="TreeGrafter"/>
</dbReference>
<keyword evidence="4" id="KW-0833">Ubl conjugation pathway</keyword>
<dbReference type="OrthoDB" id="2096344at2759"/>
<dbReference type="SMART" id="SM00320">
    <property type="entry name" value="WD40"/>
    <property type="match status" value="6"/>
</dbReference>
<dbReference type="AlphaFoldDB" id="A0A8H7RLG5"/>
<dbReference type="PROSITE" id="PS50294">
    <property type="entry name" value="WD_REPEATS_REGION"/>
    <property type="match status" value="3"/>
</dbReference>
<dbReference type="InterPro" id="IPR015943">
    <property type="entry name" value="WD40/YVTN_repeat-like_dom_sf"/>
</dbReference>
<evidence type="ECO:0000256" key="2">
    <source>
        <dbReference type="ARBA" id="ARBA00022574"/>
    </source>
</evidence>
<dbReference type="Gene3D" id="2.130.10.10">
    <property type="entry name" value="YVTN repeat-like/Quinoprotein amine dehydrogenase"/>
    <property type="match status" value="3"/>
</dbReference>
<dbReference type="Pfam" id="PF00400">
    <property type="entry name" value="WD40"/>
    <property type="match status" value="6"/>
</dbReference>
<evidence type="ECO:0000313" key="7">
    <source>
        <dbReference type="EMBL" id="KAG2211816.1"/>
    </source>
</evidence>